<reference evidence="1" key="2">
    <citation type="submission" date="2011-02" db="EMBL/GenBank/DDBJ databases">
        <authorList>
            <person name="MacLean D."/>
        </authorList>
    </citation>
    <scope>NUCLEOTIDE SEQUENCE</scope>
</reference>
<sequence length="157" mass="18068">MLKEKNEYAELCKNDMASVDTAVRENIKVGRESFKAATRKRPDLTKKDIRKTMVDRNQGKKIPAREIMSVMIEPDPKTYNQVMKSEKHAEWKDAADTELASLEKNNTWTIVPITDEIKALRAKWVFKQQTDADGNWERFEVRIDASGNDKCSESTTT</sequence>
<organism evidence="1">
    <name type="scientific">Albugo laibachii Nc14</name>
    <dbReference type="NCBI Taxonomy" id="890382"/>
    <lineage>
        <taxon>Eukaryota</taxon>
        <taxon>Sar</taxon>
        <taxon>Stramenopiles</taxon>
        <taxon>Oomycota</taxon>
        <taxon>Peronosporomycetes</taxon>
        <taxon>Albuginales</taxon>
        <taxon>Albuginaceae</taxon>
        <taxon>Albugo</taxon>
    </lineage>
</organism>
<protein>
    <submittedName>
        <fullName evidence="1">Uncharacterized protein AlNc14C432G11591</fullName>
    </submittedName>
</protein>
<proteinExistence type="predicted"/>
<evidence type="ECO:0000313" key="1">
    <source>
        <dbReference type="EMBL" id="CCA26924.1"/>
    </source>
</evidence>
<accession>F0WZK0</accession>
<dbReference type="AlphaFoldDB" id="F0WZK0"/>
<reference evidence="1" key="1">
    <citation type="journal article" date="2011" name="PLoS Biol.">
        <title>Gene gain and loss during evolution of obligate parasitism in the white rust pathogen of Arabidopsis thaliana.</title>
        <authorList>
            <person name="Kemen E."/>
            <person name="Gardiner A."/>
            <person name="Schultz-Larsen T."/>
            <person name="Kemen A.C."/>
            <person name="Balmuth A.L."/>
            <person name="Robert-Seilaniantz A."/>
            <person name="Bailey K."/>
            <person name="Holub E."/>
            <person name="Studholme D.J."/>
            <person name="Maclean D."/>
            <person name="Jones J.D."/>
        </authorList>
    </citation>
    <scope>NUCLEOTIDE SEQUENCE</scope>
</reference>
<name>F0WZK0_9STRA</name>
<dbReference type="EMBL" id="FR824475">
    <property type="protein sequence ID" value="CCA26924.1"/>
    <property type="molecule type" value="Genomic_DNA"/>
</dbReference>
<gene>
    <name evidence="1" type="primary">AlNc14C432G11591</name>
    <name evidence="1" type="ORF">ALNC14_130680</name>
</gene>
<dbReference type="HOGENOM" id="CLU_1681142_0_0_1"/>